<evidence type="ECO:0000313" key="1">
    <source>
        <dbReference type="EMBL" id="CAB4739627.1"/>
    </source>
</evidence>
<reference evidence="1" key="1">
    <citation type="submission" date="2020-05" db="EMBL/GenBank/DDBJ databases">
        <authorList>
            <person name="Chiriac C."/>
            <person name="Salcher M."/>
            <person name="Ghai R."/>
            <person name="Kavagutti S V."/>
        </authorList>
    </citation>
    <scope>NUCLEOTIDE SEQUENCE</scope>
</reference>
<protein>
    <submittedName>
        <fullName evidence="1">Unannotated protein</fullName>
    </submittedName>
</protein>
<name>A0A6J6SYA0_9ZZZZ</name>
<dbReference type="AlphaFoldDB" id="A0A6J6SYA0"/>
<gene>
    <name evidence="1" type="ORF">UFOPK2802_00465</name>
</gene>
<dbReference type="EMBL" id="CAEZYX010000031">
    <property type="protein sequence ID" value="CAB4739627.1"/>
    <property type="molecule type" value="Genomic_DNA"/>
</dbReference>
<proteinExistence type="predicted"/>
<accession>A0A6J6SYA0</accession>
<organism evidence="1">
    <name type="scientific">freshwater metagenome</name>
    <dbReference type="NCBI Taxonomy" id="449393"/>
    <lineage>
        <taxon>unclassified sequences</taxon>
        <taxon>metagenomes</taxon>
        <taxon>ecological metagenomes</taxon>
    </lineage>
</organism>
<sequence length="137" mass="14650">MIAVAKTSLAIKPEFSGIVGRFGYSFIGRVGSVNFAVPAVTRTRLLSKTKATGLFGSDRAISASNLPGTKTFPFSFISALNDDFAAVSKSDAERVTSLLTSITIPKSAVIIGREERLRDTQLTLSTKTLLSTVNFIM</sequence>